<dbReference type="GO" id="GO:0020037">
    <property type="term" value="F:heme binding"/>
    <property type="evidence" value="ECO:0007669"/>
    <property type="project" value="TreeGrafter"/>
</dbReference>
<dbReference type="InterPro" id="IPR036400">
    <property type="entry name" value="Cyt_B5-like_heme/steroid_sf"/>
</dbReference>
<evidence type="ECO:0000256" key="3">
    <source>
        <dbReference type="ARBA" id="ARBA00022692"/>
    </source>
</evidence>
<evidence type="ECO:0000256" key="2">
    <source>
        <dbReference type="ARBA" id="ARBA00022617"/>
    </source>
</evidence>
<comment type="subcellular location">
    <subcellularLocation>
        <location evidence="1">Membrane</location>
    </subcellularLocation>
</comment>
<name>A0A6A3BG88_HIBSY</name>
<keyword evidence="3" id="KW-0812">Transmembrane</keyword>
<organism evidence="9 10">
    <name type="scientific">Hibiscus syriacus</name>
    <name type="common">Rose of Sharon</name>
    <dbReference type="NCBI Taxonomy" id="106335"/>
    <lineage>
        <taxon>Eukaryota</taxon>
        <taxon>Viridiplantae</taxon>
        <taxon>Streptophyta</taxon>
        <taxon>Embryophyta</taxon>
        <taxon>Tracheophyta</taxon>
        <taxon>Spermatophyta</taxon>
        <taxon>Magnoliopsida</taxon>
        <taxon>eudicotyledons</taxon>
        <taxon>Gunneridae</taxon>
        <taxon>Pentapetalae</taxon>
        <taxon>rosids</taxon>
        <taxon>malvids</taxon>
        <taxon>Malvales</taxon>
        <taxon>Malvaceae</taxon>
        <taxon>Malvoideae</taxon>
        <taxon>Hibiscus</taxon>
    </lineage>
</organism>
<evidence type="ECO:0000313" key="10">
    <source>
        <dbReference type="Proteomes" id="UP000436088"/>
    </source>
</evidence>
<sequence>MDEDPPKEQFIWAGANTGSTIGSQMKPIFKDLAKLIGRERTLNTVDSLPPVNLQYWPITNHQLEVTNLTALHVHIFIHQVYTLSQVAQHKSKKDCWLVIDGRVHNVTELQEEHPGGEEALIEWAGKDATQAFNDIGHSKLAHKLLLKYRVGIIQGYTTKNDADVQPCRVLPTTPGWWFLPRLPIPHCILLNGLIQPVSPGVSR</sequence>
<dbReference type="PANTHER" id="PTHR19359:SF14">
    <property type="entry name" value="CYTOCHROME B5 A"/>
    <property type="match status" value="1"/>
</dbReference>
<reference evidence="9" key="1">
    <citation type="submission" date="2019-09" db="EMBL/GenBank/DDBJ databases">
        <title>Draft genome information of white flower Hibiscus syriacus.</title>
        <authorList>
            <person name="Kim Y.-M."/>
        </authorList>
    </citation>
    <scope>NUCLEOTIDE SEQUENCE [LARGE SCALE GENOMIC DNA]</scope>
    <source>
        <strain evidence="9">YM2019G1</strain>
    </source>
</reference>
<evidence type="ECO:0000256" key="1">
    <source>
        <dbReference type="ARBA" id="ARBA00004370"/>
    </source>
</evidence>
<dbReference type="GO" id="GO:0046872">
    <property type="term" value="F:metal ion binding"/>
    <property type="evidence" value="ECO:0007669"/>
    <property type="project" value="UniProtKB-KW"/>
</dbReference>
<dbReference type="PRINTS" id="PR00363">
    <property type="entry name" value="CYTOCHROMEB5"/>
</dbReference>
<dbReference type="InterPro" id="IPR001199">
    <property type="entry name" value="Cyt_B5-like_heme/steroid-bd"/>
</dbReference>
<accession>A0A6A3BG88</accession>
<feature type="domain" description="Cytochrome b5 heme-binding" evidence="8">
    <location>
        <begin position="78"/>
        <end position="154"/>
    </location>
</feature>
<comment type="caution">
    <text evidence="9">The sequence shown here is derived from an EMBL/GenBank/DDBJ whole genome shotgun (WGS) entry which is preliminary data.</text>
</comment>
<protein>
    <submittedName>
        <fullName evidence="9">Cytochrome b5</fullName>
    </submittedName>
</protein>
<keyword evidence="4" id="KW-0479">Metal-binding</keyword>
<comment type="similarity">
    <text evidence="7">Belongs to the cytochrome b5 family.</text>
</comment>
<keyword evidence="5" id="KW-0408">Iron</keyword>
<proteinExistence type="inferred from homology"/>
<dbReference type="PROSITE" id="PS50255">
    <property type="entry name" value="CYTOCHROME_B5_2"/>
    <property type="match status" value="1"/>
</dbReference>
<dbReference type="PANTHER" id="PTHR19359">
    <property type="entry name" value="CYTOCHROME B5"/>
    <property type="match status" value="1"/>
</dbReference>
<dbReference type="InterPro" id="IPR050668">
    <property type="entry name" value="Cytochrome_b5"/>
</dbReference>
<keyword evidence="2" id="KW-0349">Heme</keyword>
<dbReference type="SUPFAM" id="SSF55856">
    <property type="entry name" value="Cytochrome b5-like heme/steroid binding domain"/>
    <property type="match status" value="1"/>
</dbReference>
<evidence type="ECO:0000259" key="8">
    <source>
        <dbReference type="PROSITE" id="PS50255"/>
    </source>
</evidence>
<dbReference type="EMBL" id="VEPZ02000858">
    <property type="protein sequence ID" value="KAE8715653.1"/>
    <property type="molecule type" value="Genomic_DNA"/>
</dbReference>
<dbReference type="AlphaFoldDB" id="A0A6A3BG88"/>
<dbReference type="Gene3D" id="3.10.120.10">
    <property type="entry name" value="Cytochrome b5-like heme/steroid binding domain"/>
    <property type="match status" value="1"/>
</dbReference>
<dbReference type="Proteomes" id="UP000436088">
    <property type="component" value="Unassembled WGS sequence"/>
</dbReference>
<dbReference type="FunFam" id="3.10.120.10:FF:000002">
    <property type="entry name" value="Cytochrome b5 type B"/>
    <property type="match status" value="1"/>
</dbReference>
<evidence type="ECO:0000256" key="4">
    <source>
        <dbReference type="ARBA" id="ARBA00022723"/>
    </source>
</evidence>
<dbReference type="GO" id="GO:0016020">
    <property type="term" value="C:membrane"/>
    <property type="evidence" value="ECO:0007669"/>
    <property type="project" value="UniProtKB-SubCell"/>
</dbReference>
<evidence type="ECO:0000313" key="9">
    <source>
        <dbReference type="EMBL" id="KAE8715653.1"/>
    </source>
</evidence>
<gene>
    <name evidence="9" type="ORF">F3Y22_tig00110162pilonHSYRG00102</name>
</gene>
<dbReference type="Pfam" id="PF00173">
    <property type="entry name" value="Cyt-b5"/>
    <property type="match status" value="1"/>
</dbReference>
<keyword evidence="6" id="KW-0472">Membrane</keyword>
<dbReference type="SMART" id="SM01117">
    <property type="entry name" value="Cyt-b5"/>
    <property type="match status" value="1"/>
</dbReference>
<evidence type="ECO:0000256" key="7">
    <source>
        <dbReference type="ARBA" id="ARBA00038168"/>
    </source>
</evidence>
<evidence type="ECO:0000256" key="6">
    <source>
        <dbReference type="ARBA" id="ARBA00023136"/>
    </source>
</evidence>
<evidence type="ECO:0000256" key="5">
    <source>
        <dbReference type="ARBA" id="ARBA00023004"/>
    </source>
</evidence>
<keyword evidence="10" id="KW-1185">Reference proteome</keyword>